<evidence type="ECO:0000256" key="6">
    <source>
        <dbReference type="SAM" id="Phobius"/>
    </source>
</evidence>
<feature type="transmembrane region" description="Helical" evidence="6">
    <location>
        <begin position="219"/>
        <end position="239"/>
    </location>
</feature>
<evidence type="ECO:0000256" key="1">
    <source>
        <dbReference type="ARBA" id="ARBA00004651"/>
    </source>
</evidence>
<dbReference type="Proteomes" id="UP000234333">
    <property type="component" value="Unassembled WGS sequence"/>
</dbReference>
<dbReference type="CDD" id="cd17321">
    <property type="entry name" value="MFS_MMR_MDR_like"/>
    <property type="match status" value="1"/>
</dbReference>
<keyword evidence="4 6" id="KW-1133">Transmembrane helix</keyword>
<name>A0A2H1IFW8_9MICO</name>
<organism evidence="8 9">
    <name type="scientific">Brevibacterium casei CIP 102111</name>
    <dbReference type="NCBI Taxonomy" id="1255625"/>
    <lineage>
        <taxon>Bacteria</taxon>
        <taxon>Bacillati</taxon>
        <taxon>Actinomycetota</taxon>
        <taxon>Actinomycetes</taxon>
        <taxon>Micrococcales</taxon>
        <taxon>Brevibacteriaceae</taxon>
        <taxon>Brevibacterium</taxon>
    </lineage>
</organism>
<dbReference type="Pfam" id="PF07690">
    <property type="entry name" value="MFS_1"/>
    <property type="match status" value="2"/>
</dbReference>
<proteinExistence type="predicted"/>
<feature type="transmembrane region" description="Helical" evidence="6">
    <location>
        <begin position="186"/>
        <end position="207"/>
    </location>
</feature>
<feature type="transmembrane region" description="Helical" evidence="6">
    <location>
        <begin position="92"/>
        <end position="110"/>
    </location>
</feature>
<feature type="transmembrane region" description="Helical" evidence="6">
    <location>
        <begin position="345"/>
        <end position="364"/>
    </location>
</feature>
<dbReference type="GeneID" id="99772752"/>
<keyword evidence="2" id="KW-0813">Transport</keyword>
<dbReference type="GO" id="GO:0022857">
    <property type="term" value="F:transmembrane transporter activity"/>
    <property type="evidence" value="ECO:0007669"/>
    <property type="project" value="InterPro"/>
</dbReference>
<evidence type="ECO:0000313" key="9">
    <source>
        <dbReference type="Proteomes" id="UP000234333"/>
    </source>
</evidence>
<comment type="subcellular location">
    <subcellularLocation>
        <location evidence="1">Cell membrane</location>
        <topology evidence="1">Multi-pass membrane protein</topology>
    </subcellularLocation>
</comment>
<dbReference type="AlphaFoldDB" id="A0A2H1IFW8"/>
<accession>A0A2H1IFW8</accession>
<dbReference type="InterPro" id="IPR036259">
    <property type="entry name" value="MFS_trans_sf"/>
</dbReference>
<feature type="transmembrane region" description="Helical" evidence="6">
    <location>
        <begin position="59"/>
        <end position="80"/>
    </location>
</feature>
<dbReference type="PANTHER" id="PTHR42718">
    <property type="entry name" value="MAJOR FACILITATOR SUPERFAMILY MULTIDRUG TRANSPORTER MFSC"/>
    <property type="match status" value="1"/>
</dbReference>
<dbReference type="PANTHER" id="PTHR42718:SF9">
    <property type="entry name" value="MAJOR FACILITATOR SUPERFAMILY MULTIDRUG TRANSPORTER MFSC"/>
    <property type="match status" value="1"/>
</dbReference>
<reference evidence="8 9" key="1">
    <citation type="submission" date="2017-03" db="EMBL/GenBank/DDBJ databases">
        <authorList>
            <person name="Afonso C.L."/>
            <person name="Miller P.J."/>
            <person name="Scott M.A."/>
            <person name="Spackman E."/>
            <person name="Goraichik I."/>
            <person name="Dimitrov K.M."/>
            <person name="Suarez D.L."/>
            <person name="Swayne D.E."/>
        </authorList>
    </citation>
    <scope>NUCLEOTIDE SEQUENCE [LARGE SCALE GENOMIC DNA]</scope>
    <source>
        <strain evidence="8 9">CIP 102111</strain>
    </source>
</reference>
<feature type="domain" description="Major facilitator superfamily (MFS) profile" evidence="7">
    <location>
        <begin position="1"/>
        <end position="367"/>
    </location>
</feature>
<evidence type="ECO:0000256" key="3">
    <source>
        <dbReference type="ARBA" id="ARBA00022692"/>
    </source>
</evidence>
<dbReference type="SUPFAM" id="SSF103473">
    <property type="entry name" value="MFS general substrate transporter"/>
    <property type="match status" value="1"/>
</dbReference>
<sequence length="370" mass="37718">MFLVLLDVLSMNVAQPSLGRAFDIPRSQWSLLVDAYTVPLALGLLPAGWLVDRLGPRRVLFWGLVVFVTASGLGAIGWSWGTVLAARGAQGIAAAAMLPAGLAALTITWAEPAPRAKALGIWSGVSAVATAIGPAVGGLLVAALDWRAVFWVNVPLVLTALLGTARLLPAGDAADERGRPESLRSLVVSVIVAAVMTSGANGTLQVVTVHLQDELHLAAGPAGAILLLATAPFVILGPASGRLVTRCGRRAVACSGLLIGGVGLLTLGRVPGVPGLIPGLLGIGIGPGLMTAAIVGETMAAWPNRPGLAGGLNNAFRQFGTSVGVAVGGIATLHTTGGPLLERTGMTAGLWWIAGAVLVFIGFGRNRWRR</sequence>
<dbReference type="EMBL" id="FXZC01000002">
    <property type="protein sequence ID" value="SMX74137.1"/>
    <property type="molecule type" value="Genomic_DNA"/>
</dbReference>
<gene>
    <name evidence="8" type="ORF">BC102111_01235</name>
</gene>
<keyword evidence="5 6" id="KW-0472">Membrane</keyword>
<dbReference type="GO" id="GO:0005886">
    <property type="term" value="C:plasma membrane"/>
    <property type="evidence" value="ECO:0007669"/>
    <property type="project" value="UniProtKB-SubCell"/>
</dbReference>
<evidence type="ECO:0000256" key="5">
    <source>
        <dbReference type="ARBA" id="ARBA00023136"/>
    </source>
</evidence>
<evidence type="ECO:0000256" key="4">
    <source>
        <dbReference type="ARBA" id="ARBA00022989"/>
    </source>
</evidence>
<dbReference type="PROSITE" id="PS50850">
    <property type="entry name" value="MFS"/>
    <property type="match status" value="1"/>
</dbReference>
<feature type="transmembrane region" description="Helical" evidence="6">
    <location>
        <begin position="148"/>
        <end position="165"/>
    </location>
</feature>
<feature type="transmembrane region" description="Helical" evidence="6">
    <location>
        <begin position="31"/>
        <end position="52"/>
    </location>
</feature>
<dbReference type="InterPro" id="IPR011701">
    <property type="entry name" value="MFS"/>
</dbReference>
<evidence type="ECO:0000259" key="7">
    <source>
        <dbReference type="PROSITE" id="PS50850"/>
    </source>
</evidence>
<dbReference type="InterPro" id="IPR020846">
    <property type="entry name" value="MFS_dom"/>
</dbReference>
<evidence type="ECO:0000313" key="8">
    <source>
        <dbReference type="EMBL" id="SMX74137.1"/>
    </source>
</evidence>
<feature type="transmembrane region" description="Helical" evidence="6">
    <location>
        <begin position="251"/>
        <end position="270"/>
    </location>
</feature>
<feature type="transmembrane region" description="Helical" evidence="6">
    <location>
        <begin position="276"/>
        <end position="295"/>
    </location>
</feature>
<evidence type="ECO:0000256" key="2">
    <source>
        <dbReference type="ARBA" id="ARBA00022448"/>
    </source>
</evidence>
<dbReference type="Gene3D" id="1.20.1250.20">
    <property type="entry name" value="MFS general substrate transporter like domains"/>
    <property type="match status" value="1"/>
</dbReference>
<keyword evidence="3 6" id="KW-0812">Transmembrane</keyword>
<feature type="transmembrane region" description="Helical" evidence="6">
    <location>
        <begin position="119"/>
        <end position="142"/>
    </location>
</feature>
<dbReference type="RefSeq" id="WP_232252804.1">
    <property type="nucleotide sequence ID" value="NZ_FXZC01000002.1"/>
</dbReference>
<protein>
    <submittedName>
        <fullName evidence="8">MFS transporter, DHA2 family, methylenomycin A resistance protein</fullName>
    </submittedName>
</protein>
<feature type="transmembrane region" description="Helical" evidence="6">
    <location>
        <begin position="315"/>
        <end position="333"/>
    </location>
</feature>